<protein>
    <submittedName>
        <fullName evidence="1">Uncharacterized protein</fullName>
    </submittedName>
</protein>
<reference evidence="1" key="2">
    <citation type="journal article" date="2022" name="Res Sq">
        <title>Comparative Genomics Reveals Insights into the Divergent Evolution of Astigmatic Mites and Household Pest Adaptations.</title>
        <authorList>
            <person name="Xiong Q."/>
            <person name="Wan A.T.-Y."/>
            <person name="Liu X.-Y."/>
            <person name="Fung C.S.-H."/>
            <person name="Xiao X."/>
            <person name="Malainual N."/>
            <person name="Hou J."/>
            <person name="Wang L."/>
            <person name="Wang M."/>
            <person name="Yang K."/>
            <person name="Cui Y."/>
            <person name="Leung E."/>
            <person name="Nong W."/>
            <person name="Shin S.-K."/>
            <person name="Au S."/>
            <person name="Jeong K.Y."/>
            <person name="Chew F.T."/>
            <person name="Hui J."/>
            <person name="Leung T.F."/>
            <person name="Tungtrongchitr A."/>
            <person name="Zhong N."/>
            <person name="Liu Z."/>
            <person name="Tsui S."/>
        </authorList>
    </citation>
    <scope>NUCLEOTIDE SEQUENCE</scope>
    <source>
        <strain evidence="1">Derf</strain>
        <tissue evidence="1">Whole organism</tissue>
    </source>
</reference>
<name>A0A922HS25_DERFA</name>
<evidence type="ECO:0000313" key="1">
    <source>
        <dbReference type="EMBL" id="KAH9506646.1"/>
    </source>
</evidence>
<dbReference type="AlphaFoldDB" id="A0A922HS25"/>
<reference evidence="1" key="1">
    <citation type="submission" date="2013-05" db="EMBL/GenBank/DDBJ databases">
        <authorList>
            <person name="Yim A.K.Y."/>
            <person name="Chan T.F."/>
            <person name="Ji K.M."/>
            <person name="Liu X.Y."/>
            <person name="Zhou J.W."/>
            <person name="Li R.Q."/>
            <person name="Yang K.Y."/>
            <person name="Li J."/>
            <person name="Li M."/>
            <person name="Law P.T.W."/>
            <person name="Wu Y.L."/>
            <person name="Cai Z.L."/>
            <person name="Qin H."/>
            <person name="Bao Y."/>
            <person name="Leung R.K.K."/>
            <person name="Ng P.K.S."/>
            <person name="Zou J."/>
            <person name="Zhong X.J."/>
            <person name="Ran P.X."/>
            <person name="Zhong N.S."/>
            <person name="Liu Z.G."/>
            <person name="Tsui S.K.W."/>
        </authorList>
    </citation>
    <scope>NUCLEOTIDE SEQUENCE</scope>
    <source>
        <strain evidence="1">Derf</strain>
        <tissue evidence="1">Whole organism</tissue>
    </source>
</reference>
<keyword evidence="2" id="KW-1185">Reference proteome</keyword>
<accession>A0A922HS25</accession>
<organism evidence="1 2">
    <name type="scientific">Dermatophagoides farinae</name>
    <name type="common">American house dust mite</name>
    <dbReference type="NCBI Taxonomy" id="6954"/>
    <lineage>
        <taxon>Eukaryota</taxon>
        <taxon>Metazoa</taxon>
        <taxon>Ecdysozoa</taxon>
        <taxon>Arthropoda</taxon>
        <taxon>Chelicerata</taxon>
        <taxon>Arachnida</taxon>
        <taxon>Acari</taxon>
        <taxon>Acariformes</taxon>
        <taxon>Sarcoptiformes</taxon>
        <taxon>Astigmata</taxon>
        <taxon>Psoroptidia</taxon>
        <taxon>Analgoidea</taxon>
        <taxon>Pyroglyphidae</taxon>
        <taxon>Dermatophagoidinae</taxon>
        <taxon>Dermatophagoides</taxon>
    </lineage>
</organism>
<gene>
    <name evidence="1" type="ORF">DERF_011369</name>
</gene>
<sequence length="100" mass="11178">MAFSDMHNMYCVCSSGSFGEPPPTPPLLVPEQKISYTIKLNMNNNVIATNATSTHIIDDFFSPLLSPSMFEWLFIVCRKVLSCDSNLSLIITFSLPNMIK</sequence>
<proteinExistence type="predicted"/>
<dbReference type="EMBL" id="ASGP02000005">
    <property type="protein sequence ID" value="KAH9506646.1"/>
    <property type="molecule type" value="Genomic_DNA"/>
</dbReference>
<dbReference type="Proteomes" id="UP000790347">
    <property type="component" value="Unassembled WGS sequence"/>
</dbReference>
<evidence type="ECO:0000313" key="2">
    <source>
        <dbReference type="Proteomes" id="UP000790347"/>
    </source>
</evidence>
<comment type="caution">
    <text evidence="1">The sequence shown here is derived from an EMBL/GenBank/DDBJ whole genome shotgun (WGS) entry which is preliminary data.</text>
</comment>